<evidence type="ECO:0000256" key="1">
    <source>
        <dbReference type="SAM" id="MobiDB-lite"/>
    </source>
</evidence>
<organism evidence="2 3">
    <name type="scientific">Angiostrongylus cantonensis</name>
    <name type="common">Rat lungworm</name>
    <dbReference type="NCBI Taxonomy" id="6313"/>
    <lineage>
        <taxon>Eukaryota</taxon>
        <taxon>Metazoa</taxon>
        <taxon>Ecdysozoa</taxon>
        <taxon>Nematoda</taxon>
        <taxon>Chromadorea</taxon>
        <taxon>Rhabditida</taxon>
        <taxon>Rhabditina</taxon>
        <taxon>Rhabditomorpha</taxon>
        <taxon>Strongyloidea</taxon>
        <taxon>Metastrongylidae</taxon>
        <taxon>Angiostrongylus</taxon>
    </lineage>
</organism>
<evidence type="ECO:0000313" key="2">
    <source>
        <dbReference type="Proteomes" id="UP000035642"/>
    </source>
</evidence>
<dbReference type="WBParaSite" id="ACAC_0000279001-mRNA-1">
    <property type="protein sequence ID" value="ACAC_0000279001-mRNA-1"/>
    <property type="gene ID" value="ACAC_0000279001"/>
</dbReference>
<feature type="compositionally biased region" description="Gly residues" evidence="1">
    <location>
        <begin position="35"/>
        <end position="49"/>
    </location>
</feature>
<feature type="compositionally biased region" description="Basic residues" evidence="1">
    <location>
        <begin position="18"/>
        <end position="34"/>
    </location>
</feature>
<protein>
    <submittedName>
        <fullName evidence="3">Cleavage and polyadenylation specificity factor subunit 6</fullName>
    </submittedName>
</protein>
<feature type="region of interest" description="Disordered" evidence="1">
    <location>
        <begin position="1"/>
        <end position="50"/>
    </location>
</feature>
<reference evidence="2" key="1">
    <citation type="submission" date="2012-09" db="EMBL/GenBank/DDBJ databases">
        <authorList>
            <person name="Martin A.A."/>
        </authorList>
    </citation>
    <scope>NUCLEOTIDE SEQUENCE</scope>
</reference>
<accession>A0A0K0CYP7</accession>
<keyword evidence="2" id="KW-1185">Reference proteome</keyword>
<dbReference type="AlphaFoldDB" id="A0A0K0CYP7"/>
<dbReference type="Proteomes" id="UP000035642">
    <property type="component" value="Unassembled WGS sequence"/>
</dbReference>
<name>A0A0K0CYP7_ANGCA</name>
<sequence>MGSAGIAIGPDGKPLKRQERRSHPARGFAKHGGRRGMGMAGRPMHGGPGPMMNPGFGRPGPFMEPYGPFPPGVRGPMPFAVPGRNIGFGEGNQNVSFFNGPQSMPGSMSYVVRSGQAATPCASTVGRGSVGCGSTGMASVLEVPYVTLGVFIRYRHLSTMSDKCTFVVVNCPFSVGSSEANNGVPSNTANEVPGFGTNSSIHELFGKMVWKKMEGLRDEAVIDRLQNRIMNMIHEALAQQSDTPASSNGGTNQSGAVNGRPTNSFSSF</sequence>
<feature type="region of interest" description="Disordered" evidence="1">
    <location>
        <begin position="240"/>
        <end position="268"/>
    </location>
</feature>
<evidence type="ECO:0000313" key="3">
    <source>
        <dbReference type="WBParaSite" id="ACAC_0000279001-mRNA-1"/>
    </source>
</evidence>
<proteinExistence type="predicted"/>
<reference evidence="3" key="2">
    <citation type="submission" date="2017-02" db="UniProtKB">
        <authorList>
            <consortium name="WormBaseParasite"/>
        </authorList>
    </citation>
    <scope>IDENTIFICATION</scope>
</reference>